<dbReference type="PANTHER" id="PTHR18898">
    <property type="entry name" value="NUCLEOPROTEIN TPR-RELATED"/>
    <property type="match status" value="1"/>
</dbReference>
<feature type="domain" description="Nucleoprotein TPR/MLP1-2" evidence="3">
    <location>
        <begin position="970"/>
        <end position="1097"/>
    </location>
</feature>
<feature type="coiled-coil region" evidence="1">
    <location>
        <begin position="872"/>
        <end position="998"/>
    </location>
</feature>
<protein>
    <submittedName>
        <fullName evidence="5">Uncharacterized protein</fullName>
    </submittedName>
</protein>
<keyword evidence="1" id="KW-0175">Coiled coil</keyword>
<evidence type="ECO:0000259" key="3">
    <source>
        <dbReference type="Pfam" id="PF07926"/>
    </source>
</evidence>
<feature type="coiled-coil region" evidence="1">
    <location>
        <begin position="143"/>
        <end position="322"/>
    </location>
</feature>
<evidence type="ECO:0000259" key="4">
    <source>
        <dbReference type="Pfam" id="PF25481"/>
    </source>
</evidence>
<feature type="coiled-coil region" evidence="1">
    <location>
        <begin position="41"/>
        <end position="117"/>
    </location>
</feature>
<feature type="compositionally biased region" description="Low complexity" evidence="2">
    <location>
        <begin position="1519"/>
        <end position="1548"/>
    </location>
</feature>
<feature type="coiled-coil region" evidence="1">
    <location>
        <begin position="757"/>
        <end position="823"/>
    </location>
</feature>
<comment type="caution">
    <text evidence="5">The sequence shown here is derived from an EMBL/GenBank/DDBJ whole genome shotgun (WGS) entry which is preliminary data.</text>
</comment>
<evidence type="ECO:0000256" key="1">
    <source>
        <dbReference type="SAM" id="Coils"/>
    </source>
</evidence>
<feature type="compositionally biased region" description="Low complexity" evidence="2">
    <location>
        <begin position="830"/>
        <end position="847"/>
    </location>
</feature>
<keyword evidence="6" id="KW-1185">Reference proteome</keyword>
<gene>
    <name evidence="5" type="ORF">DERP_003195</name>
</gene>
<dbReference type="Proteomes" id="UP000887458">
    <property type="component" value="Unassembled WGS sequence"/>
</dbReference>
<feature type="region of interest" description="Disordered" evidence="2">
    <location>
        <begin position="1519"/>
        <end position="1555"/>
    </location>
</feature>
<reference evidence="5 6" key="1">
    <citation type="journal article" date="2018" name="J. Allergy Clin. Immunol.">
        <title>High-quality assembly of Dermatophagoides pteronyssinus genome and transcriptome reveals a wide range of novel allergens.</title>
        <authorList>
            <person name="Liu X.Y."/>
            <person name="Yang K.Y."/>
            <person name="Wang M.Q."/>
            <person name="Kwok J.S."/>
            <person name="Zeng X."/>
            <person name="Yang Z."/>
            <person name="Xiao X.J."/>
            <person name="Lau C.P."/>
            <person name="Li Y."/>
            <person name="Huang Z.M."/>
            <person name="Ba J.G."/>
            <person name="Yim A.K."/>
            <person name="Ouyang C.Y."/>
            <person name="Ngai S.M."/>
            <person name="Chan T.F."/>
            <person name="Leung E.L."/>
            <person name="Liu L."/>
            <person name="Liu Z.G."/>
            <person name="Tsui S.K."/>
        </authorList>
    </citation>
    <scope>NUCLEOTIDE SEQUENCE [LARGE SCALE GENOMIC DNA]</scope>
    <source>
        <strain evidence="5">Derp</strain>
    </source>
</reference>
<feature type="coiled-coil region" evidence="1">
    <location>
        <begin position="1034"/>
        <end position="1360"/>
    </location>
</feature>
<dbReference type="InterPro" id="IPR012929">
    <property type="entry name" value="Nucleoprot-TPR/MLP1-2_dom"/>
</dbReference>
<dbReference type="PANTHER" id="PTHR18898:SF2">
    <property type="entry name" value="NUCLEOPROTEIN TPR"/>
    <property type="match status" value="1"/>
</dbReference>
<evidence type="ECO:0000313" key="6">
    <source>
        <dbReference type="Proteomes" id="UP000887458"/>
    </source>
</evidence>
<feature type="domain" description="Nucleoprotein TPR/MPL1" evidence="4">
    <location>
        <begin position="136"/>
        <end position="211"/>
    </location>
</feature>
<dbReference type="EMBL" id="NJHN03000036">
    <property type="protein sequence ID" value="KAH9422519.1"/>
    <property type="molecule type" value="Genomic_DNA"/>
</dbReference>
<dbReference type="Pfam" id="PF25481">
    <property type="entry name" value="Nucleoprot-TPR"/>
    <property type="match status" value="1"/>
</dbReference>
<dbReference type="InterPro" id="IPR057577">
    <property type="entry name" value="Nucleoprot-TPR/MLP1_dom"/>
</dbReference>
<evidence type="ECO:0000256" key="2">
    <source>
        <dbReference type="SAM" id="MobiDB-lite"/>
    </source>
</evidence>
<organism evidence="5 6">
    <name type="scientific">Dermatophagoides pteronyssinus</name>
    <name type="common">European house dust mite</name>
    <dbReference type="NCBI Taxonomy" id="6956"/>
    <lineage>
        <taxon>Eukaryota</taxon>
        <taxon>Metazoa</taxon>
        <taxon>Ecdysozoa</taxon>
        <taxon>Arthropoda</taxon>
        <taxon>Chelicerata</taxon>
        <taxon>Arachnida</taxon>
        <taxon>Acari</taxon>
        <taxon>Acariformes</taxon>
        <taxon>Sarcoptiformes</taxon>
        <taxon>Astigmata</taxon>
        <taxon>Psoroptidia</taxon>
        <taxon>Analgoidea</taxon>
        <taxon>Pyroglyphidae</taxon>
        <taxon>Dermatophagoidinae</taxon>
        <taxon>Dermatophagoides</taxon>
    </lineage>
</organism>
<feature type="coiled-coil region" evidence="1">
    <location>
        <begin position="502"/>
        <end position="710"/>
    </location>
</feature>
<accession>A0ABQ8JIX0</accession>
<proteinExistence type="predicted"/>
<feature type="region of interest" description="Disordered" evidence="2">
    <location>
        <begin position="828"/>
        <end position="847"/>
    </location>
</feature>
<evidence type="ECO:0000313" key="5">
    <source>
        <dbReference type="EMBL" id="KAH9422519.1"/>
    </source>
</evidence>
<dbReference type="Pfam" id="PF07926">
    <property type="entry name" value="TPR_MLP1_2"/>
    <property type="match status" value="1"/>
</dbReference>
<name>A0ABQ8JIX0_DERPT</name>
<sequence>MSFSNNSNNTGIGNVEHHDHFTMERELQNLSLQNSMQKEFIDKIKQQLQETETELQKSRHEYYEILQGRDNIKKEYDHVVGEVQKLRDEKIEMFELLQQKNTEISSLKETIQLSSQRSTNDGSTTLEQSMNTSLNEIRLRFMDNRFKEEKNLYQNQLKLLNDELENKTQELLNVRKENNEKLLMANLKIEDQADEIAILKLEINRLKKLNESKDGKNEELSNKLNELQIHCTQLESTYNKETEAQNEIINLLNKNIEEKSKESQEKDDCIAELRELIQKGYEAHNELELQFESMKESYMKDVKELEDERQKLLIELDNVRSHLNEFNKTMVEKEFEKHFPFASETNRKLNNVVNLSDLYDELVRTKQELTRVMANNLRLEKDLKDMNEKIDEERPLLYKNIHEYEMIEQNYQKLQEELMQLLMEKDKFMAEKDKDTQMINTLKRELKRYQQETQDLSLQIVHLMKAIQEAKGFQVFDNSMADSTMQQQQTNIPNGMILFKDIQELQDKNRQLLTLLHEMNDELMNNQKMNENNGDENVHELQLKSELEELKSKIESLRNELQQKNDIIEMLQKQKRLINPNYSMEYDSIEMLTENKELKLKLEKSIENLETTRQKNLDDVRRLESDKNQLIQENATIKSDQSRLNNELQNQKSYMQEVNVTMEKYQNENILLRERNIKLNSIVENLEKNIIKLQNQIDSLNESIRMKDNNMEFCRSESVQLKSQVDYLTKENERLVNDIRTQIKMVESMKMMQDNCVKVENDTIRRQQQQLERFEQEISYYRSKVQKQEEKLKEMNDSFTGRLENVQEQLNKERQKYLQLQQEHFDLKMKSQQQQQQQQTTMSQLQSSQNEMIMITDSGDEMNVSIGGKKELQMAQDEIKILRGKLNNSEEKCSTLETTNQSLVENLNKAIENNQQMKQNIDDEIQSKLSLIAKLNKDLKNLREKYEKIVAEKDLEIEQLKKNANDYGRQTEKLRKELNELQQALEKSHQNEHDVLEELQMKTMIADKAKQEYDSAIQQRNDDSKIIFELQTKLDHSQQQLSTKETELSKLREEYRTNIDSIENDRKTLQQECEKLQIKCGSLEQVNDSLMNQLEQMTNQIIALQNNSTMFLADEQQQKESSERLLSVVKFLREEKSSLQLEISKINDENQQLRIELNSYRNEIDNLKSMLEMERQSSQRLNTSNEFKEILANAQMVPILRENNVQLKTQLNQLERKCQELSGKLQSFESKEKSLQNLNQKTESEAIQIELLRKDIDNWKTKALNLQQQLRNFDADSVKRLMMEKTSLSKQIQMNNTELAKMKNELETKTRMLAQCEQELNNLRQQSKKTMDMNKDLQKLRDENSNLQNVTTQLRSLARKYKAEIGKIKNSATNASTSETVDKEVQCDSIDPTMMSSATGSSSNIQQQQQQEIESLRIDLQRLNQENESLKKHATDKEEIAKKIAQQAKQRISDLSVEKSSLLKEKEILAKNLEELRSKMNKLETDSEQLRNEYDQQMLQQRNDLQTANKQIEDLTLQLKSSQQQQQTTGLLATTAGSSSLSTTTTTSANNNFGK</sequence>
<reference evidence="5 6" key="2">
    <citation type="journal article" date="2022" name="Mol. Biol. Evol.">
        <title>Comparative Genomics Reveals Insights into the Divergent Evolution of Astigmatic Mites and Household Pest Adaptations.</title>
        <authorList>
            <person name="Xiong Q."/>
            <person name="Wan A.T."/>
            <person name="Liu X."/>
            <person name="Fung C.S."/>
            <person name="Xiao X."/>
            <person name="Malainual N."/>
            <person name="Hou J."/>
            <person name="Wang L."/>
            <person name="Wang M."/>
            <person name="Yang K.Y."/>
            <person name="Cui Y."/>
            <person name="Leung E.L."/>
            <person name="Nong W."/>
            <person name="Shin S.K."/>
            <person name="Au S.W."/>
            <person name="Jeong K.Y."/>
            <person name="Chew F.T."/>
            <person name="Hui J.H."/>
            <person name="Leung T.F."/>
            <person name="Tungtrongchitr A."/>
            <person name="Zhong N."/>
            <person name="Liu Z."/>
            <person name="Tsui S.K."/>
        </authorList>
    </citation>
    <scope>NUCLEOTIDE SEQUENCE [LARGE SCALE GENOMIC DNA]</scope>
    <source>
        <strain evidence="5">Derp</strain>
    </source>
</reference>
<feature type="coiled-coil region" evidence="1">
    <location>
        <begin position="362"/>
        <end position="459"/>
    </location>
</feature>